<accession>A0A8X7VKH4</accession>
<comment type="caution">
    <text evidence="1">The sequence shown here is derived from an EMBL/GenBank/DDBJ whole genome shotgun (WGS) entry which is preliminary data.</text>
</comment>
<sequence>MVDYGYARGSNHENPSHKAEKNCTIRVGFRIGVVPAADVCLEGHNNPDEDMLGAGLVLQISSAGVHIDLPDTSTVLTMLFLLTAEASLEWSSMKASHEMGASYVQHVLPNYLQKMPHLRKVVPLQISNVVAQICTIVLYLDKEIVNMFHVYVNQKSYHFR</sequence>
<name>A0A8X7VKH4_BRACI</name>
<dbReference type="AlphaFoldDB" id="A0A8X7VKH4"/>
<protein>
    <submittedName>
        <fullName evidence="1">Uncharacterized protein</fullName>
    </submittedName>
</protein>
<gene>
    <name evidence="1" type="ORF">Bca52824_024533</name>
</gene>
<reference evidence="1 2" key="1">
    <citation type="submission" date="2020-02" db="EMBL/GenBank/DDBJ databases">
        <authorList>
            <person name="Ma Q."/>
            <person name="Huang Y."/>
            <person name="Song X."/>
            <person name="Pei D."/>
        </authorList>
    </citation>
    <scope>NUCLEOTIDE SEQUENCE [LARGE SCALE GENOMIC DNA]</scope>
    <source>
        <strain evidence="1">Sxm20200214</strain>
        <tissue evidence="1">Leaf</tissue>
    </source>
</reference>
<evidence type="ECO:0000313" key="2">
    <source>
        <dbReference type="Proteomes" id="UP000886595"/>
    </source>
</evidence>
<keyword evidence="2" id="KW-1185">Reference proteome</keyword>
<evidence type="ECO:0000313" key="1">
    <source>
        <dbReference type="EMBL" id="KAG2312976.1"/>
    </source>
</evidence>
<dbReference type="EMBL" id="JAAMPC010000005">
    <property type="protein sequence ID" value="KAG2312976.1"/>
    <property type="molecule type" value="Genomic_DNA"/>
</dbReference>
<organism evidence="1 2">
    <name type="scientific">Brassica carinata</name>
    <name type="common">Ethiopian mustard</name>
    <name type="synonym">Abyssinian cabbage</name>
    <dbReference type="NCBI Taxonomy" id="52824"/>
    <lineage>
        <taxon>Eukaryota</taxon>
        <taxon>Viridiplantae</taxon>
        <taxon>Streptophyta</taxon>
        <taxon>Embryophyta</taxon>
        <taxon>Tracheophyta</taxon>
        <taxon>Spermatophyta</taxon>
        <taxon>Magnoliopsida</taxon>
        <taxon>eudicotyledons</taxon>
        <taxon>Gunneridae</taxon>
        <taxon>Pentapetalae</taxon>
        <taxon>rosids</taxon>
        <taxon>malvids</taxon>
        <taxon>Brassicales</taxon>
        <taxon>Brassicaceae</taxon>
        <taxon>Brassiceae</taxon>
        <taxon>Brassica</taxon>
    </lineage>
</organism>
<proteinExistence type="predicted"/>
<dbReference type="Proteomes" id="UP000886595">
    <property type="component" value="Unassembled WGS sequence"/>
</dbReference>